<evidence type="ECO:0000256" key="4">
    <source>
        <dbReference type="ARBA" id="ARBA00022723"/>
    </source>
</evidence>
<dbReference type="GO" id="GO:0046872">
    <property type="term" value="F:metal ion binding"/>
    <property type="evidence" value="ECO:0007669"/>
    <property type="project" value="UniProtKB-KW"/>
</dbReference>
<name>A0A382H7W9_9ZZZZ</name>
<dbReference type="InterPro" id="IPR000092">
    <property type="entry name" value="Polyprenyl_synt"/>
</dbReference>
<feature type="non-terminal residue" evidence="6">
    <location>
        <position position="178"/>
    </location>
</feature>
<protein>
    <recommendedName>
        <fullName evidence="7">Polyprenyl synthetase family protein</fullName>
    </recommendedName>
</protein>
<evidence type="ECO:0008006" key="7">
    <source>
        <dbReference type="Google" id="ProtNLM"/>
    </source>
</evidence>
<sequence>MDHLDFNSITKIIVDDLEAIERILLEETRIHYDFVDDAVRHVIEGGGKRLRPVLLILSSKACGYTGEDAHILAACIELIHVASLVHDDVLDEAPIRRSQVTLHSRWGNKVAVLVGDYLHARVLSMLASRGSDDPALEILANAAQAMCEGEVIHAYKNGDFEICQNNYLKIVELKTGKL</sequence>
<evidence type="ECO:0000313" key="6">
    <source>
        <dbReference type="EMBL" id="SVB83017.1"/>
    </source>
</evidence>
<dbReference type="Gene3D" id="1.10.600.10">
    <property type="entry name" value="Farnesyl Diphosphate Synthase"/>
    <property type="match status" value="1"/>
</dbReference>
<dbReference type="GO" id="GO:0004659">
    <property type="term" value="F:prenyltransferase activity"/>
    <property type="evidence" value="ECO:0007669"/>
    <property type="project" value="InterPro"/>
</dbReference>
<evidence type="ECO:0000256" key="2">
    <source>
        <dbReference type="ARBA" id="ARBA00006706"/>
    </source>
</evidence>
<proteinExistence type="inferred from homology"/>
<dbReference type="EMBL" id="UINC01059517">
    <property type="protein sequence ID" value="SVB83017.1"/>
    <property type="molecule type" value="Genomic_DNA"/>
</dbReference>
<comment type="similarity">
    <text evidence="2">Belongs to the FPP/GGPP synthase family.</text>
</comment>
<dbReference type="SUPFAM" id="SSF48576">
    <property type="entry name" value="Terpenoid synthases"/>
    <property type="match status" value="1"/>
</dbReference>
<keyword evidence="5" id="KW-0460">Magnesium</keyword>
<accession>A0A382H7W9</accession>
<dbReference type="AlphaFoldDB" id="A0A382H7W9"/>
<dbReference type="GO" id="GO:0008299">
    <property type="term" value="P:isoprenoid biosynthetic process"/>
    <property type="evidence" value="ECO:0007669"/>
    <property type="project" value="InterPro"/>
</dbReference>
<keyword evidence="4" id="KW-0479">Metal-binding</keyword>
<reference evidence="6" key="1">
    <citation type="submission" date="2018-05" db="EMBL/GenBank/DDBJ databases">
        <authorList>
            <person name="Lanie J.A."/>
            <person name="Ng W.-L."/>
            <person name="Kazmierczak K.M."/>
            <person name="Andrzejewski T.M."/>
            <person name="Davidsen T.M."/>
            <person name="Wayne K.J."/>
            <person name="Tettelin H."/>
            <person name="Glass J.I."/>
            <person name="Rusch D."/>
            <person name="Podicherti R."/>
            <person name="Tsui H.-C.T."/>
            <person name="Winkler M.E."/>
        </authorList>
    </citation>
    <scope>NUCLEOTIDE SEQUENCE</scope>
</reference>
<dbReference type="PANTHER" id="PTHR12001:SF69">
    <property type="entry name" value="ALL TRANS-POLYPRENYL-DIPHOSPHATE SYNTHASE PDSS1"/>
    <property type="match status" value="1"/>
</dbReference>
<dbReference type="Pfam" id="PF00348">
    <property type="entry name" value="polyprenyl_synt"/>
    <property type="match status" value="1"/>
</dbReference>
<organism evidence="6">
    <name type="scientific">marine metagenome</name>
    <dbReference type="NCBI Taxonomy" id="408172"/>
    <lineage>
        <taxon>unclassified sequences</taxon>
        <taxon>metagenomes</taxon>
        <taxon>ecological metagenomes</taxon>
    </lineage>
</organism>
<gene>
    <name evidence="6" type="ORF">METZ01_LOCUS235871</name>
</gene>
<dbReference type="PANTHER" id="PTHR12001">
    <property type="entry name" value="GERANYLGERANYL PYROPHOSPHATE SYNTHASE"/>
    <property type="match status" value="1"/>
</dbReference>
<evidence type="ECO:0000256" key="5">
    <source>
        <dbReference type="ARBA" id="ARBA00022842"/>
    </source>
</evidence>
<dbReference type="InterPro" id="IPR008949">
    <property type="entry name" value="Isoprenoid_synthase_dom_sf"/>
</dbReference>
<evidence type="ECO:0000256" key="3">
    <source>
        <dbReference type="ARBA" id="ARBA00022679"/>
    </source>
</evidence>
<comment type="cofactor">
    <cofactor evidence="1">
        <name>Mg(2+)</name>
        <dbReference type="ChEBI" id="CHEBI:18420"/>
    </cofactor>
</comment>
<evidence type="ECO:0000256" key="1">
    <source>
        <dbReference type="ARBA" id="ARBA00001946"/>
    </source>
</evidence>
<keyword evidence="3" id="KW-0808">Transferase</keyword>